<reference evidence="2" key="1">
    <citation type="submission" date="2016-10" db="EMBL/GenBank/DDBJ databases">
        <authorList>
            <person name="Varghese N."/>
            <person name="Submissions S."/>
        </authorList>
    </citation>
    <scope>NUCLEOTIDE SEQUENCE [LARGE SCALE GENOMIC DNA]</scope>
    <source>
        <strain evidence="2">DSM 23920</strain>
    </source>
</reference>
<protein>
    <submittedName>
        <fullName evidence="1">Uncharacterized protein</fullName>
    </submittedName>
</protein>
<organism evidence="1 2">
    <name type="scientific">Chitinophaga terrae</name>
    <name type="common">ex Kim and Jung 2007</name>
    <dbReference type="NCBI Taxonomy" id="408074"/>
    <lineage>
        <taxon>Bacteria</taxon>
        <taxon>Pseudomonadati</taxon>
        <taxon>Bacteroidota</taxon>
        <taxon>Chitinophagia</taxon>
        <taxon>Chitinophagales</taxon>
        <taxon>Chitinophagaceae</taxon>
        <taxon>Chitinophaga</taxon>
    </lineage>
</organism>
<gene>
    <name evidence="1" type="ORF">SAMN05660909_02488</name>
</gene>
<evidence type="ECO:0000313" key="2">
    <source>
        <dbReference type="Proteomes" id="UP000199656"/>
    </source>
</evidence>
<dbReference type="AlphaFoldDB" id="A0A1H4C6F7"/>
<proteinExistence type="predicted"/>
<dbReference type="Proteomes" id="UP000199656">
    <property type="component" value="Unassembled WGS sequence"/>
</dbReference>
<accession>A0A1H4C6F7</accession>
<dbReference type="EMBL" id="FNRL01000009">
    <property type="protein sequence ID" value="SEA55900.1"/>
    <property type="molecule type" value="Genomic_DNA"/>
</dbReference>
<sequence length="199" mass="21712">MQKYAALSPYIYALDNPISHLDIEGAEGANFNSNNPKPNTIIIIDTYMNVNGPLSPTNTANAKAHHGQWNVILATSMIDAESQMKKYYGDSKAKNVVIHSHGTTDDKARFVFGTGEQSGRFSPEVLQAYIDNPKNEDGKGLKRLPEVHYNNAVAFNGITNMIEDKGNLVIAACHAGKGDEGNEMGKVLHEIAPNINIYP</sequence>
<keyword evidence="2" id="KW-1185">Reference proteome</keyword>
<name>A0A1H4C6F7_9BACT</name>
<evidence type="ECO:0000313" key="1">
    <source>
        <dbReference type="EMBL" id="SEA55900.1"/>
    </source>
</evidence>